<evidence type="ECO:0000313" key="3">
    <source>
        <dbReference type="Proteomes" id="UP000070501"/>
    </source>
</evidence>
<dbReference type="EMBL" id="KQ964259">
    <property type="protein sequence ID" value="KXJ88072.1"/>
    <property type="molecule type" value="Genomic_DNA"/>
</dbReference>
<reference evidence="3" key="1">
    <citation type="submission" date="2016-02" db="EMBL/GenBank/DDBJ databases">
        <title>Draft genome sequence of Microdochium bolleyi, a fungal endophyte of beachgrass.</title>
        <authorList>
            <consortium name="DOE Joint Genome Institute"/>
            <person name="David A.S."/>
            <person name="May G."/>
            <person name="Haridas S."/>
            <person name="Lim J."/>
            <person name="Wang M."/>
            <person name="Labutti K."/>
            <person name="Lipzen A."/>
            <person name="Barry K."/>
            <person name="Grigoriev I.V."/>
        </authorList>
    </citation>
    <scope>NUCLEOTIDE SEQUENCE [LARGE SCALE GENOMIC DNA]</scope>
    <source>
        <strain evidence="3">J235TASD1</strain>
    </source>
</reference>
<sequence>MAHKHVADLKNCNGEEHPFRQERQLGSQGKPTDSAAAHTFVADTALLIPSSRCESAKTSAEYASGTGPIPGEYAMQNKYTMLVSSTNRADTVVAVVVVAVVIHTQTHNGQRPLQQAAPPERVHGPEGRDSEQEVEQAEAGRREQAASGVKDAAVKMDSCWPIMTVCAASVAWRMRGTVTSWASLVKAEEDGGMGNSSLAASGSVHFSRRSASKARSYRPPSCLTSQAGDCGAHMIKGKMGIMGNPEAASCGAPEISELVASSKGLRYYARKAYKGILDSQDQFAQTCNTACGSDLKCWGSGANLTHCKGRLARALPPLHNIPGPPPWAARSA</sequence>
<keyword evidence="3" id="KW-1185">Reference proteome</keyword>
<protein>
    <submittedName>
        <fullName evidence="2">Uncharacterized protein</fullName>
    </submittedName>
</protein>
<dbReference type="AlphaFoldDB" id="A0A136ISX9"/>
<evidence type="ECO:0000256" key="1">
    <source>
        <dbReference type="SAM" id="MobiDB-lite"/>
    </source>
</evidence>
<organism evidence="2 3">
    <name type="scientific">Microdochium bolleyi</name>
    <dbReference type="NCBI Taxonomy" id="196109"/>
    <lineage>
        <taxon>Eukaryota</taxon>
        <taxon>Fungi</taxon>
        <taxon>Dikarya</taxon>
        <taxon>Ascomycota</taxon>
        <taxon>Pezizomycotina</taxon>
        <taxon>Sordariomycetes</taxon>
        <taxon>Xylariomycetidae</taxon>
        <taxon>Xylariales</taxon>
        <taxon>Microdochiaceae</taxon>
        <taxon>Microdochium</taxon>
    </lineage>
</organism>
<gene>
    <name evidence="2" type="ORF">Micbo1qcDRAFT_178239</name>
</gene>
<evidence type="ECO:0000313" key="2">
    <source>
        <dbReference type="EMBL" id="KXJ88072.1"/>
    </source>
</evidence>
<proteinExistence type="predicted"/>
<accession>A0A136ISX9</accession>
<name>A0A136ISX9_9PEZI</name>
<dbReference type="Proteomes" id="UP000070501">
    <property type="component" value="Unassembled WGS sequence"/>
</dbReference>
<feature type="region of interest" description="Disordered" evidence="1">
    <location>
        <begin position="107"/>
        <end position="150"/>
    </location>
</feature>
<feature type="compositionally biased region" description="Basic and acidic residues" evidence="1">
    <location>
        <begin position="120"/>
        <end position="131"/>
    </location>
</feature>
<dbReference type="InParanoid" id="A0A136ISX9"/>